<gene>
    <name evidence="1" type="ORF">GGR38_001428</name>
</gene>
<reference evidence="1 2" key="1">
    <citation type="submission" date="2020-08" db="EMBL/GenBank/DDBJ databases">
        <title>Genomic Encyclopedia of Type Strains, Phase IV (KMG-IV): sequencing the most valuable type-strain genomes for metagenomic binning, comparative biology and taxonomic classification.</title>
        <authorList>
            <person name="Goeker M."/>
        </authorList>
    </citation>
    <scope>NUCLEOTIDE SEQUENCE [LARGE SCALE GENOMIC DNA]</scope>
    <source>
        <strain evidence="1 2">DSM 27057</strain>
    </source>
</reference>
<protein>
    <submittedName>
        <fullName evidence="1">Uncharacterized protein</fullName>
    </submittedName>
</protein>
<keyword evidence="2" id="KW-1185">Reference proteome</keyword>
<sequence length="34" mass="3633">MAPMGGIEAPAHKADTLRIGFQGRTCPVPRTCHL</sequence>
<comment type="caution">
    <text evidence="1">The sequence shown here is derived from an EMBL/GenBank/DDBJ whole genome shotgun (WGS) entry which is preliminary data.</text>
</comment>
<evidence type="ECO:0000313" key="1">
    <source>
        <dbReference type="EMBL" id="MBB3954501.1"/>
    </source>
</evidence>
<evidence type="ECO:0000313" key="2">
    <source>
        <dbReference type="Proteomes" id="UP000548867"/>
    </source>
</evidence>
<accession>A0A7W6CK87</accession>
<name>A0A7W6CK87_9SPHN</name>
<dbReference type="AlphaFoldDB" id="A0A7W6CK87"/>
<dbReference type="Proteomes" id="UP000548867">
    <property type="component" value="Unassembled WGS sequence"/>
</dbReference>
<organism evidence="1 2">
    <name type="scientific">Novosphingobium sediminicola</name>
    <dbReference type="NCBI Taxonomy" id="563162"/>
    <lineage>
        <taxon>Bacteria</taxon>
        <taxon>Pseudomonadati</taxon>
        <taxon>Pseudomonadota</taxon>
        <taxon>Alphaproteobacteria</taxon>
        <taxon>Sphingomonadales</taxon>
        <taxon>Sphingomonadaceae</taxon>
        <taxon>Novosphingobium</taxon>
    </lineage>
</organism>
<proteinExistence type="predicted"/>
<dbReference type="EMBL" id="JACIDX010000004">
    <property type="protein sequence ID" value="MBB3954501.1"/>
    <property type="molecule type" value="Genomic_DNA"/>
</dbReference>